<gene>
    <name evidence="3" type="ORF">B0E34_07955</name>
</gene>
<dbReference type="Proteomes" id="UP000196355">
    <property type="component" value="Unassembled WGS sequence"/>
</dbReference>
<proteinExistence type="predicted"/>
<feature type="domain" description="YhcG PDDEXK nuclease" evidence="1">
    <location>
        <begin position="207"/>
        <end position="355"/>
    </location>
</feature>
<dbReference type="AlphaFoldDB" id="A0A202C347"/>
<dbReference type="InterPro" id="IPR053148">
    <property type="entry name" value="PD-DEXK-like_domain"/>
</dbReference>
<name>A0A202C347_9FLAO</name>
<sequence>MSDDLTTKQLLNDISALLENARNKVVVAVNQTIVLTYYEIGRMIVEDEQNGENRAEYGKAVLKDLSLHLTERFGKGFSVSNLKQIRQFYIVYSKGQTPSVFLQDLDKHNEKRQTLSDESGVITNQKPTRQDSIKFNLSWSHYLKLMRINDINERRFYEIESYKNNWSLRELQRQYDSALYARLSLSKNKEEILQLAEKGQIIEKPKDLIKDPYVLEFLGLSEKPYYSENELESELIDKLEHFLLELGTGFTFVARQDRITFDEKQFRIDLVFYNRVLRCFVLIDLKIGELKHQDIGQMQMYVNYYDREKRLEGENKTIGIILCQDKSEALVRYTLPEDNEQIFASKYFTILPSKQDFINILNSDNGKIS</sequence>
<dbReference type="InterPro" id="IPR041527">
    <property type="entry name" value="YhcG_N"/>
</dbReference>
<comment type="caution">
    <text evidence="3">The sequence shown here is derived from an EMBL/GenBank/DDBJ whole genome shotgun (WGS) entry which is preliminary data.</text>
</comment>
<dbReference type="Pfam" id="PF17761">
    <property type="entry name" value="DUF1016_N"/>
    <property type="match status" value="1"/>
</dbReference>
<evidence type="ECO:0000313" key="3">
    <source>
        <dbReference type="EMBL" id="OVE58106.1"/>
    </source>
</evidence>
<dbReference type="Pfam" id="PF06250">
    <property type="entry name" value="YhcG_C"/>
    <property type="match status" value="1"/>
</dbReference>
<reference evidence="4" key="1">
    <citation type="submission" date="2017-02" db="EMBL/GenBank/DDBJ databases">
        <authorList>
            <person name="Tetz G."/>
            <person name="Tetz V."/>
        </authorList>
    </citation>
    <scope>NUCLEOTIDE SEQUENCE [LARGE SCALE GENOMIC DNA]</scope>
    <source>
        <strain evidence="4">VT16-26</strain>
    </source>
</reference>
<protein>
    <recommendedName>
        <fullName evidence="5">DUF1016 domain-containing protein</fullName>
    </recommendedName>
</protein>
<evidence type="ECO:0008006" key="5">
    <source>
        <dbReference type="Google" id="ProtNLM"/>
    </source>
</evidence>
<dbReference type="PANTHER" id="PTHR30547">
    <property type="entry name" value="UNCHARACTERIZED PROTEIN YHCG-RELATED"/>
    <property type="match status" value="1"/>
</dbReference>
<keyword evidence="4" id="KW-1185">Reference proteome</keyword>
<evidence type="ECO:0000259" key="1">
    <source>
        <dbReference type="Pfam" id="PF06250"/>
    </source>
</evidence>
<dbReference type="GO" id="GO:0003676">
    <property type="term" value="F:nucleic acid binding"/>
    <property type="evidence" value="ECO:0007669"/>
    <property type="project" value="InterPro"/>
</dbReference>
<dbReference type="InterPro" id="IPR009362">
    <property type="entry name" value="YhcG_C"/>
</dbReference>
<evidence type="ECO:0000259" key="2">
    <source>
        <dbReference type="Pfam" id="PF17761"/>
    </source>
</evidence>
<dbReference type="EMBL" id="MVAG01000108">
    <property type="protein sequence ID" value="OVE58106.1"/>
    <property type="molecule type" value="Genomic_DNA"/>
</dbReference>
<feature type="domain" description="YhcG N-terminal" evidence="2">
    <location>
        <begin position="13"/>
        <end position="182"/>
    </location>
</feature>
<dbReference type="InterPro" id="IPR011856">
    <property type="entry name" value="tRNA_endonuc-like_dom_sf"/>
</dbReference>
<dbReference type="RefSeq" id="WP_087708502.1">
    <property type="nucleotide sequence ID" value="NZ_MVAG01000108.1"/>
</dbReference>
<organism evidence="3 4">
    <name type="scientific">Chryseobacterium mucoviscidosis</name>
    <dbReference type="NCBI Taxonomy" id="1945581"/>
    <lineage>
        <taxon>Bacteria</taxon>
        <taxon>Pseudomonadati</taxon>
        <taxon>Bacteroidota</taxon>
        <taxon>Flavobacteriia</taxon>
        <taxon>Flavobacteriales</taxon>
        <taxon>Weeksellaceae</taxon>
        <taxon>Chryseobacterium group</taxon>
        <taxon>Chryseobacterium</taxon>
    </lineage>
</organism>
<dbReference type="PANTHER" id="PTHR30547:SF5">
    <property type="entry name" value="NUCLEASE YHCG-RELATED"/>
    <property type="match status" value="1"/>
</dbReference>
<accession>A0A202C347</accession>
<dbReference type="Gene3D" id="3.40.1350.10">
    <property type="match status" value="1"/>
</dbReference>
<evidence type="ECO:0000313" key="4">
    <source>
        <dbReference type="Proteomes" id="UP000196355"/>
    </source>
</evidence>